<dbReference type="EMBL" id="AFNH02000471">
    <property type="protein sequence ID" value="EZG68465.1"/>
    <property type="molecule type" value="Genomic_DNA"/>
</dbReference>
<dbReference type="Proteomes" id="UP000019763">
    <property type="component" value="Unassembled WGS sequence"/>
</dbReference>
<evidence type="ECO:0000256" key="1">
    <source>
        <dbReference type="SAM" id="MobiDB-lite"/>
    </source>
</evidence>
<reference evidence="2" key="1">
    <citation type="submission" date="2013-12" db="EMBL/GenBank/DDBJ databases">
        <authorList>
            <person name="Omoto C.K."/>
            <person name="Sibley D."/>
            <person name="Venepally P."/>
            <person name="Hadjithomas M."/>
            <person name="Karamycheva S."/>
            <person name="Brunk B."/>
            <person name="Roos D."/>
            <person name="Caler E."/>
            <person name="Lorenzi H."/>
        </authorList>
    </citation>
    <scope>NUCLEOTIDE SEQUENCE</scope>
</reference>
<gene>
    <name evidence="2" type="ORF">GNI_062160</name>
</gene>
<feature type="region of interest" description="Disordered" evidence="1">
    <location>
        <begin position="437"/>
        <end position="478"/>
    </location>
</feature>
<dbReference type="RefSeq" id="XP_011134570.1">
    <property type="nucleotide sequence ID" value="XM_011136268.1"/>
</dbReference>
<keyword evidence="3" id="KW-1185">Reference proteome</keyword>
<evidence type="ECO:0000313" key="2">
    <source>
        <dbReference type="EMBL" id="EZG68465.1"/>
    </source>
</evidence>
<dbReference type="GeneID" id="22912273"/>
<feature type="compositionally biased region" description="Basic and acidic residues" evidence="1">
    <location>
        <begin position="442"/>
        <end position="462"/>
    </location>
</feature>
<accession>A0A023B8A3</accession>
<dbReference type="VEuPathDB" id="CryptoDB:GNI_062160"/>
<sequence>MLVDEKAREVHKMSLARFIAEMPVGLRHLAASVLTDSSEVVRLLGALESKWCQQMEQAPAESSSRTLTVTGAPSVQYRMLYISATAAKPQFRLPENVADLYLQRAEHASGVSFPARGVDAVIQVEVAEPFPEAEVGPVPGTEALMFGLTDAVTTWVPRLWLQQAAARWRQWLRLRVNLELDRARLEAHVLLRTHRRRGDTHLAPLLNGAAGGGAVPGGPGGSRPGLRSPACGGECLAAFGSPCAVCAFDRFALPGAEADWQQRFNQWWLECVLLPLPRVWRRYAMPAVYRYLSKPNGSSDFVVPLNCPPSKTKECAAEAQCPCLVVAGVPTRSNSDAPSLLAEFAGLLAALTSVDDGASPIPEPLCFVAPSALDVNGPLFIAHRKLVEDPFARLLELRAKRNPTVKQAARNMWERSSRAGVWSDALGVAAFPPLAPSKGPRAKAEGLRSRSSRDNLAKDAAKGAKNSRTKLQAGVRGRAGAGGPAAAAAAEEGVAFAAEEELFETVLEVKQCEKADVFITLSNASVSALFIVLFLVRSACMLEVVKLWESCLEEGAVTQQALAALITRRWCSLEYASYVRSQSLEARDSDEESNSQGDTINNTRDFLAGRVLGKIPDHVCYPVHICHPDKSDILREREALSEREQRDREYLQASMKQGHGGIAGASAYMTAFPTSPVEEPTMVSPNICHDEDCSLFPHPPDCASCSEIATTCSGYDDLFLQAAAPLGRGIEVLWELATQMRNIRRLPYSEAVGHCHLAAAIAFEIWHDLVEIGGLKGLKLIEIGERRLFGLAMGDLVGDPHYIHRFKNKWNETIEQGGSSPTR</sequence>
<dbReference type="AlphaFoldDB" id="A0A023B8A3"/>
<organism evidence="2 3">
    <name type="scientific">Gregarina niphandrodes</name>
    <name type="common">Septate eugregarine</name>
    <dbReference type="NCBI Taxonomy" id="110365"/>
    <lineage>
        <taxon>Eukaryota</taxon>
        <taxon>Sar</taxon>
        <taxon>Alveolata</taxon>
        <taxon>Apicomplexa</taxon>
        <taxon>Conoidasida</taxon>
        <taxon>Gregarinasina</taxon>
        <taxon>Eugregarinorida</taxon>
        <taxon>Gregarinidae</taxon>
        <taxon>Gregarina</taxon>
    </lineage>
</organism>
<proteinExistence type="predicted"/>
<name>A0A023B8A3_GRENI</name>
<protein>
    <submittedName>
        <fullName evidence="2">Uncharacterized protein</fullName>
    </submittedName>
</protein>
<comment type="caution">
    <text evidence="2">The sequence shown here is derived from an EMBL/GenBank/DDBJ whole genome shotgun (WGS) entry which is preliminary data.</text>
</comment>
<evidence type="ECO:0000313" key="3">
    <source>
        <dbReference type="Proteomes" id="UP000019763"/>
    </source>
</evidence>